<protein>
    <submittedName>
        <fullName evidence="9">DMT family transporter</fullName>
    </submittedName>
</protein>
<evidence type="ECO:0000256" key="6">
    <source>
        <dbReference type="SAM" id="MobiDB-lite"/>
    </source>
</evidence>
<evidence type="ECO:0000313" key="10">
    <source>
        <dbReference type="Proteomes" id="UP000822993"/>
    </source>
</evidence>
<comment type="subcellular location">
    <subcellularLocation>
        <location evidence="1">Membrane</location>
        <topology evidence="1">Multi-pass membrane protein</topology>
    </subcellularLocation>
</comment>
<feature type="transmembrane region" description="Helical" evidence="7">
    <location>
        <begin position="103"/>
        <end position="123"/>
    </location>
</feature>
<comment type="similarity">
    <text evidence="2">Belongs to the EamA transporter family.</text>
</comment>
<feature type="transmembrane region" description="Helical" evidence="7">
    <location>
        <begin position="45"/>
        <end position="65"/>
    </location>
</feature>
<evidence type="ECO:0000256" key="2">
    <source>
        <dbReference type="ARBA" id="ARBA00007362"/>
    </source>
</evidence>
<gene>
    <name evidence="9" type="ORF">H9623_11380</name>
</gene>
<keyword evidence="3 7" id="KW-0812">Transmembrane</keyword>
<feature type="transmembrane region" description="Helical" evidence="7">
    <location>
        <begin position="275"/>
        <end position="293"/>
    </location>
</feature>
<evidence type="ECO:0000259" key="8">
    <source>
        <dbReference type="Pfam" id="PF00892"/>
    </source>
</evidence>
<feature type="region of interest" description="Disordered" evidence="6">
    <location>
        <begin position="302"/>
        <end position="374"/>
    </location>
</feature>
<dbReference type="PANTHER" id="PTHR32322">
    <property type="entry name" value="INNER MEMBRANE TRANSPORTER"/>
    <property type="match status" value="1"/>
</dbReference>
<dbReference type="AlphaFoldDB" id="A0A9D5YYP8"/>
<evidence type="ECO:0000256" key="3">
    <source>
        <dbReference type="ARBA" id="ARBA00022692"/>
    </source>
</evidence>
<dbReference type="SUPFAM" id="SSF103481">
    <property type="entry name" value="Multidrug resistance efflux transporter EmrE"/>
    <property type="match status" value="1"/>
</dbReference>
<organism evidence="9 10">
    <name type="scientific">Oerskovia douganii</name>
    <dbReference type="NCBI Taxonomy" id="2762210"/>
    <lineage>
        <taxon>Bacteria</taxon>
        <taxon>Bacillati</taxon>
        <taxon>Actinomycetota</taxon>
        <taxon>Actinomycetes</taxon>
        <taxon>Micrococcales</taxon>
        <taxon>Cellulomonadaceae</taxon>
        <taxon>Oerskovia</taxon>
    </lineage>
</organism>
<sequence>MTKQIGLLPHALTALATVAFVATWSSGFLVAAVATVDVSPLTLLVWRFVPLAGALLVLQLVTGGLRTAGPTVVRRQSVIGLFAQLGYCVFVHAAIAAGVATGTVALVDAAQPLVVAVLVGPLLGLRVRGAQWVGLLVGAAGVLLVVRSQLEGSAAHPAVYLLPVLAMACLIVATFLQRRPDGQAGVLTTLTVHVVVTAAALVVVSTATGTIAPPASASFWLAAAFAAAVPTLAAYGLYWWLLRRVGITALNALLFLIAPTTAVAGAALLGESLTATTLVGFALCGIGVAVVLVGERSAPPRAAAPQAAAPSGGGPSGGSPSGRSPRRTGTAVQADPVLDAPVPAAARPWQALPVLNAPDGRGAGSRSRGRPRRP</sequence>
<feature type="transmembrane region" description="Helical" evidence="7">
    <location>
        <begin position="130"/>
        <end position="146"/>
    </location>
</feature>
<feature type="compositionally biased region" description="Gly residues" evidence="6">
    <location>
        <begin position="311"/>
        <end position="320"/>
    </location>
</feature>
<evidence type="ECO:0000256" key="7">
    <source>
        <dbReference type="SAM" id="Phobius"/>
    </source>
</evidence>
<dbReference type="Proteomes" id="UP000822993">
    <property type="component" value="Unassembled WGS sequence"/>
</dbReference>
<feature type="domain" description="EamA" evidence="8">
    <location>
        <begin position="14"/>
        <end position="146"/>
    </location>
</feature>
<dbReference type="RefSeq" id="WP_193720163.1">
    <property type="nucleotide sequence ID" value="NZ_JACSPN010000014.1"/>
</dbReference>
<evidence type="ECO:0000256" key="4">
    <source>
        <dbReference type="ARBA" id="ARBA00022989"/>
    </source>
</evidence>
<feature type="compositionally biased region" description="Low complexity" evidence="6">
    <location>
        <begin position="331"/>
        <end position="346"/>
    </location>
</feature>
<feature type="transmembrane region" description="Helical" evidence="7">
    <location>
        <begin position="77"/>
        <end position="97"/>
    </location>
</feature>
<dbReference type="EMBL" id="JACSPN010000014">
    <property type="protein sequence ID" value="MBE7700898.1"/>
    <property type="molecule type" value="Genomic_DNA"/>
</dbReference>
<feature type="domain" description="EamA" evidence="8">
    <location>
        <begin position="160"/>
        <end position="292"/>
    </location>
</feature>
<evidence type="ECO:0000256" key="5">
    <source>
        <dbReference type="ARBA" id="ARBA00023136"/>
    </source>
</evidence>
<dbReference type="PANTHER" id="PTHR32322:SF2">
    <property type="entry name" value="EAMA DOMAIN-CONTAINING PROTEIN"/>
    <property type="match status" value="1"/>
</dbReference>
<name>A0A9D5YYP8_9CELL</name>
<dbReference type="Pfam" id="PF00892">
    <property type="entry name" value="EamA"/>
    <property type="match status" value="2"/>
</dbReference>
<evidence type="ECO:0000313" key="9">
    <source>
        <dbReference type="EMBL" id="MBE7700898.1"/>
    </source>
</evidence>
<dbReference type="InterPro" id="IPR000620">
    <property type="entry name" value="EamA_dom"/>
</dbReference>
<feature type="transmembrane region" description="Helical" evidence="7">
    <location>
        <begin position="249"/>
        <end position="269"/>
    </location>
</feature>
<proteinExistence type="inferred from homology"/>
<dbReference type="GO" id="GO:0016020">
    <property type="term" value="C:membrane"/>
    <property type="evidence" value="ECO:0007669"/>
    <property type="project" value="UniProtKB-SubCell"/>
</dbReference>
<feature type="transmembrane region" description="Helical" evidence="7">
    <location>
        <begin position="12"/>
        <end position="33"/>
    </location>
</feature>
<accession>A0A9D5YYP8</accession>
<evidence type="ECO:0000256" key="1">
    <source>
        <dbReference type="ARBA" id="ARBA00004141"/>
    </source>
</evidence>
<keyword evidence="10" id="KW-1185">Reference proteome</keyword>
<feature type="transmembrane region" description="Helical" evidence="7">
    <location>
        <begin position="184"/>
        <end position="207"/>
    </location>
</feature>
<comment type="caution">
    <text evidence="9">The sequence shown here is derived from an EMBL/GenBank/DDBJ whole genome shotgun (WGS) entry which is preliminary data.</text>
</comment>
<feature type="transmembrane region" description="Helical" evidence="7">
    <location>
        <begin position="158"/>
        <end position="177"/>
    </location>
</feature>
<reference evidence="9 10" key="1">
    <citation type="submission" date="2020-08" db="EMBL/GenBank/DDBJ databases">
        <title>A Genomic Blueprint of the Chicken Gut Microbiome.</title>
        <authorList>
            <person name="Gilroy R."/>
            <person name="Ravi A."/>
            <person name="Getino M."/>
            <person name="Pursley I."/>
            <person name="Horton D.L."/>
            <person name="Alikhan N.-F."/>
            <person name="Baker D."/>
            <person name="Gharbi K."/>
            <person name="Hall N."/>
            <person name="Watson M."/>
            <person name="Adriaenssens E.M."/>
            <person name="Foster-Nyarko E."/>
            <person name="Jarju S."/>
            <person name="Secka A."/>
            <person name="Antonio M."/>
            <person name="Oren A."/>
            <person name="Chaudhuri R."/>
            <person name="La Ragione R.M."/>
            <person name="Hildebrand F."/>
            <person name="Pallen M.J."/>
        </authorList>
    </citation>
    <scope>NUCLEOTIDE SEQUENCE [LARGE SCALE GENOMIC DNA]</scope>
    <source>
        <strain evidence="9 10">Sa1BUA8</strain>
    </source>
</reference>
<dbReference type="InterPro" id="IPR050638">
    <property type="entry name" value="AA-Vitamin_Transporters"/>
</dbReference>
<keyword evidence="5 7" id="KW-0472">Membrane</keyword>
<feature type="transmembrane region" description="Helical" evidence="7">
    <location>
        <begin position="219"/>
        <end position="242"/>
    </location>
</feature>
<dbReference type="InterPro" id="IPR037185">
    <property type="entry name" value="EmrE-like"/>
</dbReference>
<keyword evidence="4 7" id="KW-1133">Transmembrane helix</keyword>